<evidence type="ECO:0000313" key="1">
    <source>
        <dbReference type="EMBL" id="PWZ74981.1"/>
    </source>
</evidence>
<comment type="caution">
    <text evidence="1">The sequence shown here is derived from an EMBL/GenBank/DDBJ whole genome shotgun (WGS) entry which is preliminary data.</text>
</comment>
<proteinExistence type="predicted"/>
<gene>
    <name evidence="1" type="ORF">DD902_06795</name>
</gene>
<dbReference type="Proteomes" id="UP000246800">
    <property type="component" value="Unassembled WGS sequence"/>
</dbReference>
<dbReference type="AlphaFoldDB" id="A0A317YQG7"/>
<accession>A0A317YQG7</accession>
<dbReference type="RefSeq" id="WP_014614948.1">
    <property type="nucleotide sequence ID" value="NZ_AP019372.1"/>
</dbReference>
<name>A0A317YQG7_STAPS</name>
<sequence>MMGNKKRFMNRMLGFVQGRDEREEQLINEKMKYLFLSSFWILLLFLFISLAVDAYQNTLSVGTILILVLALFNAVSVLITLKKSDVYKEVVYSEEAYHAVLKKIRFQSIFASVLFLVMSLLINILFAFLSHQRLNFAEVNFLGWLTGSVLFGITSYYYAKSKITIEK</sequence>
<dbReference type="EMBL" id="QEIT01000031">
    <property type="protein sequence ID" value="PWZ74981.1"/>
    <property type="molecule type" value="Genomic_DNA"/>
</dbReference>
<reference evidence="1 2" key="1">
    <citation type="journal article" date="2018" name="Vet. Microbiol.">
        <title>Clonal diversity and geographic distribution of methicillin-resistant Staphylococcus pseudintermedius from Australian animals: Discovery of novel sequence types.</title>
        <authorList>
            <person name="Worthing K.A."/>
            <person name="Abraham S."/>
            <person name="Coombs G.W."/>
            <person name="Pang S."/>
            <person name="Saputra S."/>
            <person name="Jordan D."/>
            <person name="Trott D.J."/>
            <person name="Norris J.M."/>
        </authorList>
    </citation>
    <scope>NUCLEOTIDE SEQUENCE [LARGE SCALE GENOMIC DNA]</scope>
    <source>
        <strain evidence="1 2">ST525 1</strain>
    </source>
</reference>
<organism evidence="1 2">
    <name type="scientific">Staphylococcus pseudintermedius</name>
    <dbReference type="NCBI Taxonomy" id="283734"/>
    <lineage>
        <taxon>Bacteria</taxon>
        <taxon>Bacillati</taxon>
        <taxon>Bacillota</taxon>
        <taxon>Bacilli</taxon>
        <taxon>Bacillales</taxon>
        <taxon>Staphylococcaceae</taxon>
        <taxon>Staphylococcus</taxon>
        <taxon>Staphylococcus intermedius group</taxon>
    </lineage>
</organism>
<evidence type="ECO:0000313" key="2">
    <source>
        <dbReference type="Proteomes" id="UP000246800"/>
    </source>
</evidence>
<evidence type="ECO:0008006" key="3">
    <source>
        <dbReference type="Google" id="ProtNLM"/>
    </source>
</evidence>
<protein>
    <recommendedName>
        <fullName evidence="3">DUF3278 domain-containing protein</fullName>
    </recommendedName>
</protein>